<feature type="signal peptide" evidence="1">
    <location>
        <begin position="1"/>
        <end position="19"/>
    </location>
</feature>
<evidence type="ECO:0000256" key="1">
    <source>
        <dbReference type="SAM" id="SignalP"/>
    </source>
</evidence>
<dbReference type="AlphaFoldDB" id="A0A2H1X290"/>
<proteinExistence type="predicted"/>
<gene>
    <name evidence="2" type="ORF">SFRICE_035755</name>
</gene>
<feature type="chain" id="PRO_5013708969" evidence="1">
    <location>
        <begin position="20"/>
        <end position="250"/>
    </location>
</feature>
<name>A0A2H1X290_SPOFR</name>
<reference evidence="2" key="1">
    <citation type="submission" date="2016-07" db="EMBL/GenBank/DDBJ databases">
        <authorList>
            <person name="Bretaudeau A."/>
        </authorList>
    </citation>
    <scope>NUCLEOTIDE SEQUENCE</scope>
    <source>
        <strain evidence="2">Rice</strain>
        <tissue evidence="2">Whole body</tissue>
    </source>
</reference>
<dbReference type="EMBL" id="ODYU01012928">
    <property type="protein sequence ID" value="SOQ59470.1"/>
    <property type="molecule type" value="Genomic_DNA"/>
</dbReference>
<sequence>MERCVLWMYPMDLFFMVLAVNDQTDYLMASNRCPPWTLETLEALQVHCWVVGETEIGKGSNWASGNLTSVVDTNVVSRWFSVRLWYHSGRANPSVLKHGSHTRLIFMNSIPRHDAAIVALLLRLQPTISFLMGGKTSLSSLAMGEARGSVRLLLNKNYPVPTPAFRSGAPGKSAKLLWMLSPIIFIDTHSLALIETQLDSTKLCFLYGKVRAIDGSQLSAHRKLELGIFLAQLHNLVSMETAKHLELPIV</sequence>
<evidence type="ECO:0000313" key="2">
    <source>
        <dbReference type="EMBL" id="SOQ59470.1"/>
    </source>
</evidence>
<keyword evidence="1" id="KW-0732">Signal</keyword>
<accession>A0A2H1X290</accession>
<organism evidence="2">
    <name type="scientific">Spodoptera frugiperda</name>
    <name type="common">Fall armyworm</name>
    <dbReference type="NCBI Taxonomy" id="7108"/>
    <lineage>
        <taxon>Eukaryota</taxon>
        <taxon>Metazoa</taxon>
        <taxon>Ecdysozoa</taxon>
        <taxon>Arthropoda</taxon>
        <taxon>Hexapoda</taxon>
        <taxon>Insecta</taxon>
        <taxon>Pterygota</taxon>
        <taxon>Neoptera</taxon>
        <taxon>Endopterygota</taxon>
        <taxon>Lepidoptera</taxon>
        <taxon>Glossata</taxon>
        <taxon>Ditrysia</taxon>
        <taxon>Noctuoidea</taxon>
        <taxon>Noctuidae</taxon>
        <taxon>Amphipyrinae</taxon>
        <taxon>Spodoptera</taxon>
    </lineage>
</organism>
<protein>
    <submittedName>
        <fullName evidence="2">SFRICE_035755</fullName>
    </submittedName>
</protein>